<evidence type="ECO:0000256" key="1">
    <source>
        <dbReference type="SAM" id="MobiDB-lite"/>
    </source>
</evidence>
<sequence>MSGKSRYRGPRGGRSTPKPNPLFAAGRVPATLGNRPPPWMPPLGIPVTDDLMSHTMSYLTSQPQLIVCGLLGLNPLTGDERRELLAGINLYDALETVARLQAQWDVAYTTTQGVRDVEGDFLAGGGTGGVCEKALNRIVIYNDMLISPRATAQLMREIIEYATAADAAPLIGRNILTHMLLSITTEQNLNSEFSGDVPTAAEIAKLQRKLPKMGAEELHEYAKPLIQEEIASALFNAPLRMEIVLSNSYDLWFTEWASRSKTTSLGATPAEAFKIATGVDLLDVMRLGRRIIKRSTKSHQVRFTRQELLADGASESAIDYLFANMAPRLEDFKAKLQEDRNAGPISHQRYTLTQYPFLAVDDNTFVAIRHQWALDRLCGAQLYFEAWASFPGALRNRFRTAMNDAFEQFVSGILHRIHDKCPHLRAIVDEDEMQAAWTQKKGEAPSVCDWILFGKDHCIVIDATNHAVKADAAQGLASWEEYSADVEKIFMDTDSGKYRQLLSTIDLVQKHGGWENERVGNKTMYAPLVIVPDAGVVTGLLAQFDTNLRSINAFKHLQPQVYAPGIIPLSDLQLLEGMADIGAKGGMNPDMMDLIAKWRTAASKGVASLQLYLLSYGIPILPVSDHITHNSRRVMKLLDKR</sequence>
<proteinExistence type="predicted"/>
<dbReference type="OrthoDB" id="4549539at2"/>
<dbReference type="PATRIC" id="fig|1807.13.peg.978"/>
<protein>
    <submittedName>
        <fullName evidence="2">Uncharacterized protein</fullName>
    </submittedName>
</protein>
<dbReference type="EMBL" id="LAUZ02000007">
    <property type="protein sequence ID" value="KKF03820.1"/>
    <property type="molecule type" value="Genomic_DNA"/>
</dbReference>
<organism evidence="2 3">
    <name type="scientific">Mycolicibacterium obuense</name>
    <dbReference type="NCBI Taxonomy" id="1807"/>
    <lineage>
        <taxon>Bacteria</taxon>
        <taxon>Bacillati</taxon>
        <taxon>Actinomycetota</taxon>
        <taxon>Actinomycetes</taxon>
        <taxon>Mycobacteriales</taxon>
        <taxon>Mycobacteriaceae</taxon>
        <taxon>Mycolicibacterium</taxon>
    </lineage>
</organism>
<evidence type="ECO:0000313" key="2">
    <source>
        <dbReference type="EMBL" id="KKF03820.1"/>
    </source>
</evidence>
<comment type="caution">
    <text evidence="2">The sequence shown here is derived from an EMBL/GenBank/DDBJ whole genome shotgun (WGS) entry which is preliminary data.</text>
</comment>
<keyword evidence="3" id="KW-1185">Reference proteome</keyword>
<gene>
    <name evidence="2" type="ORF">WN67_00845</name>
</gene>
<accession>A0A0M2K4H2</accession>
<dbReference type="Proteomes" id="UP000034150">
    <property type="component" value="Unassembled WGS sequence"/>
</dbReference>
<reference evidence="2 3" key="1">
    <citation type="journal article" date="2015" name="Genome Announc.">
        <title>Draft Genome Sequence of Mycobacterium obuense Strain UC1, Isolated from Patient Sputum.</title>
        <authorList>
            <person name="Greninger A.L."/>
            <person name="Cunningham G."/>
            <person name="Hsu E.D."/>
            <person name="Yu J.M."/>
            <person name="Chiu C.Y."/>
            <person name="Miller S."/>
        </authorList>
    </citation>
    <scope>NUCLEOTIDE SEQUENCE [LARGE SCALE GENOMIC DNA]</scope>
    <source>
        <strain evidence="2 3">UC1</strain>
    </source>
</reference>
<feature type="compositionally biased region" description="Basic residues" evidence="1">
    <location>
        <begin position="1"/>
        <end position="11"/>
    </location>
</feature>
<evidence type="ECO:0000313" key="3">
    <source>
        <dbReference type="Proteomes" id="UP000034150"/>
    </source>
</evidence>
<name>A0A0M2K4H2_9MYCO</name>
<dbReference type="AlphaFoldDB" id="A0A0M2K4H2"/>
<feature type="region of interest" description="Disordered" evidence="1">
    <location>
        <begin position="1"/>
        <end position="39"/>
    </location>
</feature>